<proteinExistence type="predicted"/>
<comment type="caution">
    <text evidence="2">The sequence shown here is derived from an EMBL/GenBank/DDBJ whole genome shotgun (WGS) entry which is preliminary data.</text>
</comment>
<dbReference type="Proteomes" id="UP001162164">
    <property type="component" value="Unassembled WGS sequence"/>
</dbReference>
<keyword evidence="1" id="KW-0732">Signal</keyword>
<gene>
    <name evidence="2" type="ORF">NQ317_006799</name>
</gene>
<dbReference type="EMBL" id="JAPWTJ010002045">
    <property type="protein sequence ID" value="KAJ8968197.1"/>
    <property type="molecule type" value="Genomic_DNA"/>
</dbReference>
<protein>
    <submittedName>
        <fullName evidence="2">Uncharacterized protein</fullName>
    </submittedName>
</protein>
<sequence>MRGYIILFLSFCSVFAQENILCTESLLPAMSCLQNVKYRMPHITGYFYLLPTSVTVVTTMKETNVVLETLQHPVTPASVVPSYIVNFKKVVILMATAEEMRVPSMQR</sequence>
<feature type="signal peptide" evidence="1">
    <location>
        <begin position="1"/>
        <end position="16"/>
    </location>
</feature>
<organism evidence="2 3">
    <name type="scientific">Molorchus minor</name>
    <dbReference type="NCBI Taxonomy" id="1323400"/>
    <lineage>
        <taxon>Eukaryota</taxon>
        <taxon>Metazoa</taxon>
        <taxon>Ecdysozoa</taxon>
        <taxon>Arthropoda</taxon>
        <taxon>Hexapoda</taxon>
        <taxon>Insecta</taxon>
        <taxon>Pterygota</taxon>
        <taxon>Neoptera</taxon>
        <taxon>Endopterygota</taxon>
        <taxon>Coleoptera</taxon>
        <taxon>Polyphaga</taxon>
        <taxon>Cucujiformia</taxon>
        <taxon>Chrysomeloidea</taxon>
        <taxon>Cerambycidae</taxon>
        <taxon>Lamiinae</taxon>
        <taxon>Monochamini</taxon>
        <taxon>Molorchus</taxon>
    </lineage>
</organism>
<name>A0ABQ9IWY2_9CUCU</name>
<accession>A0ABQ9IWY2</accession>
<keyword evidence="3" id="KW-1185">Reference proteome</keyword>
<evidence type="ECO:0000256" key="1">
    <source>
        <dbReference type="SAM" id="SignalP"/>
    </source>
</evidence>
<evidence type="ECO:0000313" key="3">
    <source>
        <dbReference type="Proteomes" id="UP001162164"/>
    </source>
</evidence>
<evidence type="ECO:0000313" key="2">
    <source>
        <dbReference type="EMBL" id="KAJ8968197.1"/>
    </source>
</evidence>
<feature type="chain" id="PRO_5046575455" evidence="1">
    <location>
        <begin position="17"/>
        <end position="107"/>
    </location>
</feature>
<reference evidence="2" key="1">
    <citation type="journal article" date="2023" name="Insect Mol. Biol.">
        <title>Genome sequencing provides insights into the evolution of gene families encoding plant cell wall-degrading enzymes in longhorned beetles.</title>
        <authorList>
            <person name="Shin N.R."/>
            <person name="Okamura Y."/>
            <person name="Kirsch R."/>
            <person name="Pauchet Y."/>
        </authorList>
    </citation>
    <scope>NUCLEOTIDE SEQUENCE</scope>
    <source>
        <strain evidence="2">MMC_N1</strain>
    </source>
</reference>